<dbReference type="PROSITE" id="PS50003">
    <property type="entry name" value="PH_DOMAIN"/>
    <property type="match status" value="1"/>
</dbReference>
<comment type="caution">
    <text evidence="3">The sequence shown here is derived from an EMBL/GenBank/DDBJ whole genome shotgun (WGS) entry which is preliminary data.</text>
</comment>
<protein>
    <submittedName>
        <fullName evidence="3">FERM</fullName>
    </submittedName>
</protein>
<reference evidence="3" key="2">
    <citation type="journal article" date="2023" name="Science">
        <title>Genomic signatures of disease resistance in endangered staghorn corals.</title>
        <authorList>
            <person name="Vollmer S.V."/>
            <person name="Selwyn J.D."/>
            <person name="Despard B.A."/>
            <person name="Roesel C.L."/>
        </authorList>
    </citation>
    <scope>NUCLEOTIDE SEQUENCE</scope>
    <source>
        <strain evidence="3">K2</strain>
    </source>
</reference>
<dbReference type="InterPro" id="IPR051835">
    <property type="entry name" value="RAC1-GEF"/>
</dbReference>
<keyword evidence="4" id="KW-1185">Reference proteome</keyword>
<dbReference type="PANTHER" id="PTHR45858">
    <property type="entry name" value="FERM DOMAIN CONTAINING PROTEIN"/>
    <property type="match status" value="1"/>
</dbReference>
<dbReference type="EMBL" id="JARQWQ010000042">
    <property type="protein sequence ID" value="KAK2559063.1"/>
    <property type="molecule type" value="Genomic_DNA"/>
</dbReference>
<dbReference type="SUPFAM" id="SSF50729">
    <property type="entry name" value="PH domain-like"/>
    <property type="match status" value="1"/>
</dbReference>
<name>A0AAD9QD53_ACRCE</name>
<dbReference type="Gene3D" id="2.30.29.30">
    <property type="entry name" value="Pleckstrin-homology domain (PH domain)/Phosphotyrosine-binding domain (PTB)"/>
    <property type="match status" value="1"/>
</dbReference>
<dbReference type="InterPro" id="IPR001849">
    <property type="entry name" value="PH_domain"/>
</dbReference>
<dbReference type="Proteomes" id="UP001249851">
    <property type="component" value="Unassembled WGS sequence"/>
</dbReference>
<dbReference type="GO" id="GO:0005085">
    <property type="term" value="F:guanyl-nucleotide exchange factor activity"/>
    <property type="evidence" value="ECO:0007669"/>
    <property type="project" value="TreeGrafter"/>
</dbReference>
<feature type="region of interest" description="Disordered" evidence="1">
    <location>
        <begin position="19"/>
        <end position="52"/>
    </location>
</feature>
<accession>A0AAD9QD53</accession>
<gene>
    <name evidence="3" type="ORF">P5673_018706</name>
</gene>
<evidence type="ECO:0000313" key="4">
    <source>
        <dbReference type="Proteomes" id="UP001249851"/>
    </source>
</evidence>
<dbReference type="Pfam" id="PF00169">
    <property type="entry name" value="PH"/>
    <property type="match status" value="1"/>
</dbReference>
<dbReference type="FunFam" id="2.30.29.30:FF:000046">
    <property type="entry name" value="FERM, RhoGEF and pleckstrin domain-containing protein 1"/>
    <property type="match status" value="1"/>
</dbReference>
<dbReference type="PANTHER" id="PTHR45858:SF5">
    <property type="entry name" value="MOESIN_EZRIN_RADIXIN HOMOLOG 1"/>
    <property type="match status" value="1"/>
</dbReference>
<sequence>MEDLKRAVKQAKDRVLPQLTPVEIMGRTSGDGSDDEANSSPISSLDKRHAHTHTMSTRRVCWHRNTSISMQEHSLSVRNQMSGELLRKFKTGNRWQKLWVVFTNFCLFFYKTHEDEFPLASLPLIGYCVARPAEDDGIDKELVFKLQYKTHIYFFRAENEYTFISRQISAVP</sequence>
<evidence type="ECO:0000259" key="2">
    <source>
        <dbReference type="PROSITE" id="PS50003"/>
    </source>
</evidence>
<dbReference type="CDD" id="cd13235">
    <property type="entry name" value="PH2_FARP1-like"/>
    <property type="match status" value="1"/>
</dbReference>
<dbReference type="SMART" id="SM00233">
    <property type="entry name" value="PH"/>
    <property type="match status" value="1"/>
</dbReference>
<dbReference type="AlphaFoldDB" id="A0AAD9QD53"/>
<evidence type="ECO:0000313" key="3">
    <source>
        <dbReference type="EMBL" id="KAK2559063.1"/>
    </source>
</evidence>
<proteinExistence type="predicted"/>
<organism evidence="3 4">
    <name type="scientific">Acropora cervicornis</name>
    <name type="common">Staghorn coral</name>
    <dbReference type="NCBI Taxonomy" id="6130"/>
    <lineage>
        <taxon>Eukaryota</taxon>
        <taxon>Metazoa</taxon>
        <taxon>Cnidaria</taxon>
        <taxon>Anthozoa</taxon>
        <taxon>Hexacorallia</taxon>
        <taxon>Scleractinia</taxon>
        <taxon>Astrocoeniina</taxon>
        <taxon>Acroporidae</taxon>
        <taxon>Acropora</taxon>
    </lineage>
</organism>
<feature type="domain" description="PH" evidence="2">
    <location>
        <begin position="78"/>
        <end position="172"/>
    </location>
</feature>
<reference evidence="3" key="1">
    <citation type="journal article" date="2023" name="G3 (Bethesda)">
        <title>Whole genome assembly and annotation of the endangered Caribbean coral Acropora cervicornis.</title>
        <authorList>
            <person name="Selwyn J.D."/>
            <person name="Vollmer S.V."/>
        </authorList>
    </citation>
    <scope>NUCLEOTIDE SEQUENCE</scope>
    <source>
        <strain evidence="3">K2</strain>
    </source>
</reference>
<evidence type="ECO:0000256" key="1">
    <source>
        <dbReference type="SAM" id="MobiDB-lite"/>
    </source>
</evidence>
<dbReference type="InterPro" id="IPR011993">
    <property type="entry name" value="PH-like_dom_sf"/>
</dbReference>